<evidence type="ECO:0008006" key="3">
    <source>
        <dbReference type="Google" id="ProtNLM"/>
    </source>
</evidence>
<evidence type="ECO:0000313" key="2">
    <source>
        <dbReference type="Proteomes" id="UP000094291"/>
    </source>
</evidence>
<dbReference type="OrthoDB" id="5750169at2"/>
<organism evidence="1 2">
    <name type="scientific">Terasakiispira papahanaumokuakeensis</name>
    <dbReference type="NCBI Taxonomy" id="197479"/>
    <lineage>
        <taxon>Bacteria</taxon>
        <taxon>Pseudomonadati</taxon>
        <taxon>Pseudomonadota</taxon>
        <taxon>Gammaproteobacteria</taxon>
        <taxon>Oceanospirillales</taxon>
        <taxon>Terasakiispira</taxon>
    </lineage>
</organism>
<name>A0A1E2V5T0_9GAMM</name>
<dbReference type="AlphaFoldDB" id="A0A1E2V5T0"/>
<dbReference type="EMBL" id="MDTQ01000001">
    <property type="protein sequence ID" value="ODC02358.1"/>
    <property type="molecule type" value="Genomic_DNA"/>
</dbReference>
<accession>A0A1E2V5T0</accession>
<protein>
    <recommendedName>
        <fullName evidence="3">DUF3352 domain-containing protein</fullName>
    </recommendedName>
</protein>
<reference evidence="1 2" key="1">
    <citation type="submission" date="2016-08" db="EMBL/GenBank/DDBJ databases">
        <authorList>
            <person name="Seilhamer J.J."/>
        </authorList>
    </citation>
    <scope>NUCLEOTIDE SEQUENCE [LARGE SCALE GENOMIC DNA]</scope>
    <source>
        <strain evidence="1 2">PH27A</strain>
    </source>
</reference>
<proteinExistence type="predicted"/>
<dbReference type="Proteomes" id="UP000094291">
    <property type="component" value="Unassembled WGS sequence"/>
</dbReference>
<dbReference type="STRING" id="197479.BFW38_01185"/>
<keyword evidence="2" id="KW-1185">Reference proteome</keyword>
<comment type="caution">
    <text evidence="1">The sequence shown here is derived from an EMBL/GenBank/DDBJ whole genome shotgun (WGS) entry which is preliminary data.</text>
</comment>
<dbReference type="RefSeq" id="WP_068996743.1">
    <property type="nucleotide sequence ID" value="NZ_MDTQ01000001.1"/>
</dbReference>
<evidence type="ECO:0000313" key="1">
    <source>
        <dbReference type="EMBL" id="ODC02358.1"/>
    </source>
</evidence>
<sequence>MQKGAKLGVSILAIGVLGAGAAGWLTGFGQKGGDNPILSHIPADTALFAGNMTPLDTADLDKLSAMVTPVASAMKQALAQVMAEEDVNDWTPGAKLLLTMLNDSLSGDQAQKLTEMGIAAPLNDALYSVGPHPVFRLQLADTEKFQQWLSAQIKNADVSTETVKLGEHEYQRLPLTPENETPKLYLAITLDGDQMVMTVDSSDLVDSDNLAIALGTKDPQKALADTRRLQDLAKKYDLTGQSMFVIDHQAIVEAITHRDSEFSQLLAAMDEQKHNRLDMANAPQYTQACQDEMGAIAAAWPRTVGGYTSLQLQEYPMSIKSRTIIESNDQATLDSLMALQGQWPALNDHQGEKFGIQLGLKVSELGNTLSSLWGRAMEAQWQCAPLQQMQAQLAQANPAMIGMGAAMAQGVNGLGFSLYDADLSAMIQTGQPKDLSATVSIAADNPQNLWAQASVMLPMLKNQTLPPKGEAMALPIPGAPVALKLMRHDQMLNVYTGKPAETLMRELPESPKFEQGLMRVSQDLGFIAQAMKTMTENDDVMRQMSYRDEDATEALANSKALMESMSGLRQVSVIKVTDQGFEADDTLYFRQ</sequence>
<gene>
    <name evidence="1" type="ORF">BFW38_01185</name>
</gene>